<dbReference type="RefSeq" id="WP_278735374.1">
    <property type="nucleotide sequence ID" value="NZ_JAHAIK010000006.1"/>
</dbReference>
<organism evidence="2 3">
    <name type="scientific">Finegoldia magna</name>
    <name type="common">Peptostreptococcus magnus</name>
    <dbReference type="NCBI Taxonomy" id="1260"/>
    <lineage>
        <taxon>Bacteria</taxon>
        <taxon>Bacillati</taxon>
        <taxon>Bacillota</taxon>
        <taxon>Tissierellia</taxon>
        <taxon>Tissierellales</taxon>
        <taxon>Peptoniphilaceae</taxon>
        <taxon>Finegoldia</taxon>
    </lineage>
</organism>
<proteinExistence type="predicted"/>
<evidence type="ECO:0000313" key="3">
    <source>
        <dbReference type="Proteomes" id="UP000730862"/>
    </source>
</evidence>
<dbReference type="AlphaFoldDB" id="A0A943LGX0"/>
<evidence type="ECO:0000256" key="1">
    <source>
        <dbReference type="SAM" id="Coils"/>
    </source>
</evidence>
<dbReference type="EMBL" id="JAHAIK010000006">
    <property type="protein sequence ID" value="MBS5964619.1"/>
    <property type="molecule type" value="Genomic_DNA"/>
</dbReference>
<accession>A0A943LGX0</accession>
<gene>
    <name evidence="2" type="ORF">KIA07_03005</name>
</gene>
<reference evidence="2" key="1">
    <citation type="submission" date="2021-02" db="EMBL/GenBank/DDBJ databases">
        <title>Infant gut strain persistence is associated with maternal origin, phylogeny, and functional potential including surface adhesion and iron acquisition.</title>
        <authorList>
            <person name="Lou Y.C."/>
        </authorList>
    </citation>
    <scope>NUCLEOTIDE SEQUENCE</scope>
    <source>
        <strain evidence="2">L3_058_000G1_dasL3_058_000G1_concoct_72</strain>
    </source>
</reference>
<evidence type="ECO:0000313" key="2">
    <source>
        <dbReference type="EMBL" id="MBS5964619.1"/>
    </source>
</evidence>
<feature type="coiled-coil region" evidence="1">
    <location>
        <begin position="64"/>
        <end position="91"/>
    </location>
</feature>
<name>A0A943LGX0_FINMA</name>
<dbReference type="Proteomes" id="UP000730862">
    <property type="component" value="Unassembled WGS sequence"/>
</dbReference>
<sequence length="94" mass="10810">MAYFTQGESAEIVGVSEPTIKNYIKNLSPEEMVGKFNGRSQPNEEGLKLLKSIAADKKPFFKRVQEYESKISELEDEIKTLKKKIHCLRKKNFS</sequence>
<protein>
    <submittedName>
        <fullName evidence="2">Uncharacterized protein</fullName>
    </submittedName>
</protein>
<keyword evidence="1" id="KW-0175">Coiled coil</keyword>
<comment type="caution">
    <text evidence="2">The sequence shown here is derived from an EMBL/GenBank/DDBJ whole genome shotgun (WGS) entry which is preliminary data.</text>
</comment>